<dbReference type="Proteomes" id="UP001228690">
    <property type="component" value="Chromosome"/>
</dbReference>
<gene>
    <name evidence="3" type="ORF">P0082_03040</name>
</gene>
<accession>A0ABY8MJ52</accession>
<evidence type="ECO:0000256" key="2">
    <source>
        <dbReference type="SAM" id="MobiDB-lite"/>
    </source>
</evidence>
<evidence type="ECO:0008006" key="5">
    <source>
        <dbReference type="Google" id="ProtNLM"/>
    </source>
</evidence>
<dbReference type="Gene3D" id="3.20.20.10">
    <property type="entry name" value="Alanine racemase"/>
    <property type="match status" value="1"/>
</dbReference>
<dbReference type="InterPro" id="IPR029066">
    <property type="entry name" value="PLP-binding_barrel"/>
</dbReference>
<organism evidence="3 4">
    <name type="scientific">Candidatus Haliotispira prima</name>
    <dbReference type="NCBI Taxonomy" id="3034016"/>
    <lineage>
        <taxon>Bacteria</taxon>
        <taxon>Pseudomonadati</taxon>
        <taxon>Spirochaetota</taxon>
        <taxon>Spirochaetia</taxon>
        <taxon>Spirochaetales</taxon>
        <taxon>Spirochaetaceae</taxon>
        <taxon>Candidatus Haliotispira</taxon>
    </lineage>
</organism>
<name>A0ABY8MJ52_9SPIO</name>
<feature type="region of interest" description="Disordered" evidence="2">
    <location>
        <begin position="79"/>
        <end position="104"/>
    </location>
</feature>
<evidence type="ECO:0000313" key="3">
    <source>
        <dbReference type="EMBL" id="WGK69851.1"/>
    </source>
</evidence>
<dbReference type="EMBL" id="CP123443">
    <property type="protein sequence ID" value="WGK69851.1"/>
    <property type="molecule type" value="Genomic_DNA"/>
</dbReference>
<dbReference type="RefSeq" id="WP_326928046.1">
    <property type="nucleotide sequence ID" value="NZ_CP123443.1"/>
</dbReference>
<dbReference type="SUPFAM" id="SSF51419">
    <property type="entry name" value="PLP-binding barrel"/>
    <property type="match status" value="1"/>
</dbReference>
<keyword evidence="1" id="KW-0663">Pyridoxal phosphate</keyword>
<proteinExistence type="predicted"/>
<keyword evidence="4" id="KW-1185">Reference proteome</keyword>
<dbReference type="PANTHER" id="PTHR10146">
    <property type="entry name" value="PROLINE SYNTHETASE CO-TRANSCRIBED BACTERIAL HOMOLOG PROTEIN"/>
    <property type="match status" value="1"/>
</dbReference>
<dbReference type="PANTHER" id="PTHR10146:SF14">
    <property type="entry name" value="PYRIDOXAL PHOSPHATE HOMEOSTASIS PROTEIN"/>
    <property type="match status" value="1"/>
</dbReference>
<evidence type="ECO:0000256" key="1">
    <source>
        <dbReference type="ARBA" id="ARBA00022898"/>
    </source>
</evidence>
<protein>
    <recommendedName>
        <fullName evidence="5">YggS family pyridoxal phosphate-dependent enzyme</fullName>
    </recommendedName>
</protein>
<sequence length="334" mass="36777">MFLPERYWQLAGEVTATMREQAAQRLALGQSVDIRILLVSKYRSREDIYSVLDHFNEAVQMPAEALQAKALQAEALEEKAFGQGQEQSPGKAIPESKPSNFELPNFGENYVQGAALRREELEQYQADKAQGLGSPGSASSAELPELELIGPLQSNKAAKAIRLFRTVHSVSRIKLLQALEAAWLKHSQELGDCVEERAETPPDIFFQYNAGGEEQKNGCRSYDELRQLTDELLRVGPFRLRGLMCMGIADADAGANRRAFAECRELARRLWRDYAPAAATSLRDNGGVREGGNGGNGGQLLPNFELSMGMSRDYREALAEGANVLRIGSLLFAG</sequence>
<dbReference type="InterPro" id="IPR011078">
    <property type="entry name" value="PyrdxlP_homeostasis"/>
</dbReference>
<evidence type="ECO:0000313" key="4">
    <source>
        <dbReference type="Proteomes" id="UP001228690"/>
    </source>
</evidence>
<reference evidence="3 4" key="1">
    <citation type="submission" date="2023-04" db="EMBL/GenBank/DDBJ databases">
        <title>Spirochaete genome identified in red abalone sample constitutes a novel genus.</title>
        <authorList>
            <person name="Sharma S.P."/>
            <person name="Purcell C.M."/>
            <person name="Hyde J.R."/>
            <person name="Severin A.J."/>
        </authorList>
    </citation>
    <scope>NUCLEOTIDE SEQUENCE [LARGE SCALE GENOMIC DNA]</scope>
    <source>
        <strain evidence="3 4">SP-2023</strain>
    </source>
</reference>